<dbReference type="OrthoDB" id="4485313at2"/>
<feature type="region of interest" description="Disordered" evidence="1">
    <location>
        <begin position="391"/>
        <end position="410"/>
    </location>
</feature>
<dbReference type="RefSeq" id="WP_119929853.1">
    <property type="nucleotide sequence ID" value="NZ_QZEY01000015.1"/>
</dbReference>
<keyword evidence="2" id="KW-0472">Membrane</keyword>
<dbReference type="Proteomes" id="UP000265768">
    <property type="component" value="Unassembled WGS sequence"/>
</dbReference>
<evidence type="ECO:0000313" key="4">
    <source>
        <dbReference type="Proteomes" id="UP000265768"/>
    </source>
</evidence>
<dbReference type="AlphaFoldDB" id="A0A3A4ACG1"/>
<feature type="transmembrane region" description="Helical" evidence="2">
    <location>
        <begin position="220"/>
        <end position="240"/>
    </location>
</feature>
<sequence length="610" mass="66608">MRRYRFGPAAAALAGAYTTAVLVTAAIALATSDTTALACLAFGAPGWHYVRFTGAMPLETVFLVMGELGRAWAAWYAFRGPPAGGTPQSPSLPVRLLRWSLYAKAAVIVLQPAIHTLDELLGGVWWLDDDFWEVADRLLFTVLFFLVLAPRMRRLRVAMLVVGLTDTALAGAIEWLPRDVLLASLAAVPLSWFFVFTWGIWAILLLMAQRRDLRWSRGTVWLGGTALALPLLHWPLGFWTDLPGLLTMYLASFLAPANLLLAVWAVRSARELAGVRDTPSAPRRWARAPRGVVVGLVVLVPLIALPAADLPPDSRAVRESCGGGRALPFGDTPPAERERAFVCEAVDSSGSPPLMGEHLSDRAVLAYGRALCDVSHLPERDPRVQRLLREARGAPGDDASRTGREPASARPSTLVYLCPQVIGPRHPDLLKSTAQFHAEERERQARRDATCADPWPRLRAVRQATGAHPTADGNAYYYLHGDIEGADEFDDGDALERAFADGLIGVDGAETAVSSQTSAEYFCLTAKALTSAPPLRLKGWDRVVEVGVPSRAGSIYGAFPEDETEFPDMATSGPGIYRVRVHTRRNGDGPEEHLVVVFRGRSRETVWHRR</sequence>
<keyword evidence="2" id="KW-1133">Transmembrane helix</keyword>
<keyword evidence="4" id="KW-1185">Reference proteome</keyword>
<organism evidence="3 4">
    <name type="scientific">Bailinhaonella thermotolerans</name>
    <dbReference type="NCBI Taxonomy" id="1070861"/>
    <lineage>
        <taxon>Bacteria</taxon>
        <taxon>Bacillati</taxon>
        <taxon>Actinomycetota</taxon>
        <taxon>Actinomycetes</taxon>
        <taxon>Streptosporangiales</taxon>
        <taxon>Streptosporangiaceae</taxon>
        <taxon>Bailinhaonella</taxon>
    </lineage>
</organism>
<feature type="transmembrane region" description="Helical" evidence="2">
    <location>
        <begin position="246"/>
        <end position="267"/>
    </location>
</feature>
<evidence type="ECO:0000256" key="1">
    <source>
        <dbReference type="SAM" id="MobiDB-lite"/>
    </source>
</evidence>
<keyword evidence="2" id="KW-0812">Transmembrane</keyword>
<reference evidence="3 4" key="1">
    <citation type="submission" date="2018-09" db="EMBL/GenBank/DDBJ databases">
        <title>YIM 75507 draft genome.</title>
        <authorList>
            <person name="Tang S."/>
            <person name="Feng Y."/>
        </authorList>
    </citation>
    <scope>NUCLEOTIDE SEQUENCE [LARGE SCALE GENOMIC DNA]</scope>
    <source>
        <strain evidence="3 4">YIM 75507</strain>
    </source>
</reference>
<feature type="transmembrane region" description="Helical" evidence="2">
    <location>
        <begin position="182"/>
        <end position="208"/>
    </location>
</feature>
<protein>
    <submittedName>
        <fullName evidence="3">Uncharacterized protein</fullName>
    </submittedName>
</protein>
<evidence type="ECO:0000313" key="3">
    <source>
        <dbReference type="EMBL" id="RJL24477.1"/>
    </source>
</evidence>
<gene>
    <name evidence="3" type="ORF">D5H75_29610</name>
</gene>
<proteinExistence type="predicted"/>
<feature type="transmembrane region" description="Helical" evidence="2">
    <location>
        <begin position="157"/>
        <end position="176"/>
    </location>
</feature>
<dbReference type="EMBL" id="QZEY01000015">
    <property type="protein sequence ID" value="RJL24477.1"/>
    <property type="molecule type" value="Genomic_DNA"/>
</dbReference>
<accession>A0A3A4ACG1</accession>
<feature type="transmembrane region" description="Helical" evidence="2">
    <location>
        <begin position="288"/>
        <end position="308"/>
    </location>
</feature>
<name>A0A3A4ACG1_9ACTN</name>
<evidence type="ECO:0000256" key="2">
    <source>
        <dbReference type="SAM" id="Phobius"/>
    </source>
</evidence>
<feature type="transmembrane region" description="Helical" evidence="2">
    <location>
        <begin position="54"/>
        <end position="75"/>
    </location>
</feature>
<comment type="caution">
    <text evidence="3">The sequence shown here is derived from an EMBL/GenBank/DDBJ whole genome shotgun (WGS) entry which is preliminary data.</text>
</comment>